<keyword evidence="1" id="KW-0175">Coiled coil</keyword>
<dbReference type="Proteomes" id="UP000629287">
    <property type="component" value="Unassembled WGS sequence"/>
</dbReference>
<protein>
    <submittedName>
        <fullName evidence="2">Uncharacterized protein</fullName>
    </submittedName>
</protein>
<reference evidence="2 3" key="1">
    <citation type="submission" date="2020-10" db="EMBL/GenBank/DDBJ databases">
        <title>Sequencing the genomes of 1000 actinobacteria strains.</title>
        <authorList>
            <person name="Klenk H.-P."/>
        </authorList>
    </citation>
    <scope>NUCLEOTIDE SEQUENCE [LARGE SCALE GENOMIC DNA]</scope>
    <source>
        <strain evidence="2 3">DSM 41803</strain>
    </source>
</reference>
<accession>A0A8I0TRJ1</accession>
<feature type="coiled-coil region" evidence="1">
    <location>
        <begin position="94"/>
        <end position="121"/>
    </location>
</feature>
<evidence type="ECO:0000313" key="2">
    <source>
        <dbReference type="EMBL" id="MBE1599075.1"/>
    </source>
</evidence>
<organism evidence="2 3">
    <name type="scientific">Streptomyces stelliscabiei</name>
    <dbReference type="NCBI Taxonomy" id="146820"/>
    <lineage>
        <taxon>Bacteria</taxon>
        <taxon>Bacillati</taxon>
        <taxon>Actinomycetota</taxon>
        <taxon>Actinomycetes</taxon>
        <taxon>Kitasatosporales</taxon>
        <taxon>Streptomycetaceae</taxon>
        <taxon>Streptomyces</taxon>
    </lineage>
</organism>
<dbReference type="GeneID" id="86829761"/>
<keyword evidence="3" id="KW-1185">Reference proteome</keyword>
<dbReference type="EMBL" id="JADBGF010000001">
    <property type="protein sequence ID" value="MBE1599075.1"/>
    <property type="molecule type" value="Genomic_DNA"/>
</dbReference>
<dbReference type="AlphaFoldDB" id="A0A8I0TRJ1"/>
<sequence>MMAGLEPYHDALLSAITDDGTGNWLNILAANGFRIQPHAKGVEFEIKYAPQRSGAHGELGEYARNLLSPDGLPDGVISPAWLVFRATTAEYWLLDGVEFKVQRMTDDADDLRRRAQQISREPATGTALVQDYRSKGVLRKAHQIFREPDSGTPLVQSTEDFLTDPDQITAALAAFDSSVGVVHMTRAKGHYVHLADGIVFNVVESRCKIGGAEQIQLELEYGAHIHHESGEPAAECGPAELRASLWNLHHLLKPRLDGAGLATTVERKRDFVQATRDKHT</sequence>
<dbReference type="OrthoDB" id="4105525at2"/>
<name>A0A8I0TRJ1_9ACTN</name>
<evidence type="ECO:0000313" key="3">
    <source>
        <dbReference type="Proteomes" id="UP000629287"/>
    </source>
</evidence>
<gene>
    <name evidence="2" type="ORF">H4687_005204</name>
</gene>
<evidence type="ECO:0000256" key="1">
    <source>
        <dbReference type="SAM" id="Coils"/>
    </source>
</evidence>
<comment type="caution">
    <text evidence="2">The sequence shown here is derived from an EMBL/GenBank/DDBJ whole genome shotgun (WGS) entry which is preliminary data.</text>
</comment>
<proteinExistence type="predicted"/>
<dbReference type="RefSeq" id="WP_159026122.1">
    <property type="nucleotide sequence ID" value="NZ_JADBGF010000001.1"/>
</dbReference>